<dbReference type="Gene3D" id="1.10.10.10">
    <property type="entry name" value="Winged helix-like DNA-binding domain superfamily/Winged helix DNA-binding domain"/>
    <property type="match status" value="1"/>
</dbReference>
<dbReference type="AlphaFoldDB" id="A0A7D4PKT3"/>
<evidence type="ECO:0000313" key="3">
    <source>
        <dbReference type="Proteomes" id="UP000502498"/>
    </source>
</evidence>
<organism evidence="2 3">
    <name type="scientific">Microbacterium hominis</name>
    <dbReference type="NCBI Taxonomy" id="162426"/>
    <lineage>
        <taxon>Bacteria</taxon>
        <taxon>Bacillati</taxon>
        <taxon>Actinomycetota</taxon>
        <taxon>Actinomycetes</taxon>
        <taxon>Micrococcales</taxon>
        <taxon>Microbacteriaceae</taxon>
        <taxon>Microbacterium</taxon>
    </lineage>
</organism>
<evidence type="ECO:0000259" key="1">
    <source>
        <dbReference type="PROSITE" id="PS50995"/>
    </source>
</evidence>
<proteinExistence type="predicted"/>
<dbReference type="PANTHER" id="PTHR33164">
    <property type="entry name" value="TRANSCRIPTIONAL REGULATOR, MARR FAMILY"/>
    <property type="match status" value="1"/>
</dbReference>
<dbReference type="InterPro" id="IPR036388">
    <property type="entry name" value="WH-like_DNA-bd_sf"/>
</dbReference>
<gene>
    <name evidence="2" type="ORF">HQM25_02475</name>
</gene>
<sequence>MSRTRFYSEDELATWVPFTALLELLPRELDAQLLRDEELTHFDYIALSVLTGAHAHRLQMKELAARTNATLPRLSHVVSRLERRGFVRREANAADARATDAVITAEGRRKVLRATPGHVENVRRVLLDVMTPEQARALRDVTAAALERLDPGGRMSATRMPRTLR</sequence>
<dbReference type="Pfam" id="PF12802">
    <property type="entry name" value="MarR_2"/>
    <property type="match status" value="1"/>
</dbReference>
<dbReference type="PROSITE" id="PS50995">
    <property type="entry name" value="HTH_MARR_2"/>
    <property type="match status" value="1"/>
</dbReference>
<accession>A0A7D4PKT3</accession>
<dbReference type="SMART" id="SM00347">
    <property type="entry name" value="HTH_MARR"/>
    <property type="match status" value="1"/>
</dbReference>
<feature type="domain" description="HTH marR-type" evidence="1">
    <location>
        <begin position="1"/>
        <end position="147"/>
    </location>
</feature>
<dbReference type="InterPro" id="IPR000835">
    <property type="entry name" value="HTH_MarR-typ"/>
</dbReference>
<dbReference type="Proteomes" id="UP000502498">
    <property type="component" value="Chromosome"/>
</dbReference>
<name>A0A7D4PKT3_9MICO</name>
<evidence type="ECO:0000313" key="2">
    <source>
        <dbReference type="EMBL" id="QKJ18375.1"/>
    </source>
</evidence>
<dbReference type="RefSeq" id="WP_172988796.1">
    <property type="nucleotide sequence ID" value="NZ_CP054038.1"/>
</dbReference>
<dbReference type="InterPro" id="IPR036390">
    <property type="entry name" value="WH_DNA-bd_sf"/>
</dbReference>
<dbReference type="SUPFAM" id="SSF46785">
    <property type="entry name" value="Winged helix' DNA-binding domain"/>
    <property type="match status" value="1"/>
</dbReference>
<protein>
    <submittedName>
        <fullName evidence="2">Winged helix-turn-helix transcriptional regulator</fullName>
    </submittedName>
</protein>
<dbReference type="PANTHER" id="PTHR33164:SF99">
    <property type="entry name" value="MARR FAMILY REGULATORY PROTEIN"/>
    <property type="match status" value="1"/>
</dbReference>
<dbReference type="InterPro" id="IPR039422">
    <property type="entry name" value="MarR/SlyA-like"/>
</dbReference>
<dbReference type="GO" id="GO:0003700">
    <property type="term" value="F:DNA-binding transcription factor activity"/>
    <property type="evidence" value="ECO:0007669"/>
    <property type="project" value="InterPro"/>
</dbReference>
<dbReference type="GO" id="GO:0006950">
    <property type="term" value="P:response to stress"/>
    <property type="evidence" value="ECO:0007669"/>
    <property type="project" value="TreeGrafter"/>
</dbReference>
<reference evidence="2 3" key="1">
    <citation type="submission" date="2020-05" db="EMBL/GenBank/DDBJ databases">
        <title>Strain PA2F3 complete genome.</title>
        <authorList>
            <person name="Kim Y.-S."/>
            <person name="Kim S.-J."/>
            <person name="Jung H.-k."/>
            <person name="Kim S.-E."/>
            <person name="Kim K.-H."/>
        </authorList>
    </citation>
    <scope>NUCLEOTIDE SEQUENCE [LARGE SCALE GENOMIC DNA]</scope>
    <source>
        <strain evidence="2 3">PA2F3</strain>
    </source>
</reference>
<dbReference type="EMBL" id="CP054038">
    <property type="protein sequence ID" value="QKJ18375.1"/>
    <property type="molecule type" value="Genomic_DNA"/>
</dbReference>